<comment type="similarity">
    <text evidence="1 11">Belongs to the MurCDEF family. MurE subfamily.</text>
</comment>
<comment type="subcellular location">
    <subcellularLocation>
        <location evidence="11 12">Cytoplasm</location>
    </subcellularLocation>
</comment>
<comment type="cofactor">
    <cofactor evidence="11">
        <name>Mg(2+)</name>
        <dbReference type="ChEBI" id="CHEBI:18420"/>
    </cofactor>
</comment>
<comment type="function">
    <text evidence="11">Catalyzes the addition of meso-diaminopimelic acid to the nucleotide precursor UDP-N-acetylmuramoyl-L-alanyl-D-glutamate (UMAG) in the biosynthesis of bacterial cell-wall peptidoglycan.</text>
</comment>
<dbReference type="KEGG" id="mox:DAMO_2304"/>
<feature type="binding site" evidence="11">
    <location>
        <position position="190"/>
    </location>
    <ligand>
        <name>UDP-N-acetyl-alpha-D-muramoyl-L-alanyl-D-glutamate</name>
        <dbReference type="ChEBI" id="CHEBI:83900"/>
    </ligand>
</feature>
<dbReference type="HAMAP" id="MF_00208">
    <property type="entry name" value="MurE"/>
    <property type="match status" value="1"/>
</dbReference>
<dbReference type="GO" id="GO:0000287">
    <property type="term" value="F:magnesium ion binding"/>
    <property type="evidence" value="ECO:0007669"/>
    <property type="project" value="UniProtKB-UniRule"/>
</dbReference>
<evidence type="ECO:0000256" key="2">
    <source>
        <dbReference type="ARBA" id="ARBA00022490"/>
    </source>
</evidence>
<dbReference type="AlphaFoldDB" id="D5MI61"/>
<comment type="pathway">
    <text evidence="11 12">Cell wall biogenesis; peptidoglycan biosynthesis.</text>
</comment>
<keyword evidence="11" id="KW-0460">Magnesium</keyword>
<evidence type="ECO:0000259" key="13">
    <source>
        <dbReference type="Pfam" id="PF01225"/>
    </source>
</evidence>
<feature type="domain" description="Mur ligase N-terminal catalytic" evidence="13">
    <location>
        <begin position="22"/>
        <end position="99"/>
    </location>
</feature>
<name>D5MI61_METO1</name>
<keyword evidence="2 11" id="KW-0963">Cytoplasm</keyword>
<dbReference type="GO" id="GO:0004326">
    <property type="term" value="F:tetrahydrofolylpolyglutamate synthase activity"/>
    <property type="evidence" value="ECO:0007669"/>
    <property type="project" value="InterPro"/>
</dbReference>
<evidence type="ECO:0000256" key="4">
    <source>
        <dbReference type="ARBA" id="ARBA00022618"/>
    </source>
</evidence>
<dbReference type="HOGENOM" id="CLU_022291_4_1_0"/>
<feature type="modified residue" description="N6-carboxylysine" evidence="11">
    <location>
        <position position="222"/>
    </location>
</feature>
<feature type="binding site" evidence="11">
    <location>
        <position position="30"/>
    </location>
    <ligand>
        <name>UDP-N-acetyl-alpha-D-muramoyl-L-alanyl-D-glutamate</name>
        <dbReference type="ChEBI" id="CHEBI:83900"/>
    </ligand>
</feature>
<dbReference type="InterPro" id="IPR000713">
    <property type="entry name" value="Mur_ligase_N"/>
</dbReference>
<dbReference type="NCBIfam" id="NF001124">
    <property type="entry name" value="PRK00139.1-2"/>
    <property type="match status" value="1"/>
</dbReference>
<dbReference type="GO" id="GO:0009252">
    <property type="term" value="P:peptidoglycan biosynthetic process"/>
    <property type="evidence" value="ECO:0007669"/>
    <property type="project" value="UniProtKB-UniRule"/>
</dbReference>
<dbReference type="UniPathway" id="UPA00219"/>
<comment type="caution">
    <text evidence="11">Lacks conserved residue(s) required for the propagation of feature annotation.</text>
</comment>
<feature type="domain" description="Mur ligase C-terminal" evidence="14">
    <location>
        <begin position="339"/>
        <end position="469"/>
    </location>
</feature>
<dbReference type="Gene3D" id="3.90.190.20">
    <property type="entry name" value="Mur ligase, C-terminal domain"/>
    <property type="match status" value="1"/>
</dbReference>
<protein>
    <recommendedName>
        <fullName evidence="11">UDP-N-acetylmuramoyl-L-alanyl-D-glutamate--2,6-diaminopimelate ligase</fullName>
        <ecNumber evidence="11">6.3.2.13</ecNumber>
    </recommendedName>
    <alternativeName>
        <fullName evidence="11">Meso-A2pm-adding enzyme</fullName>
    </alternativeName>
    <alternativeName>
        <fullName evidence="11">Meso-diaminopimelate-adding enzyme</fullName>
    </alternativeName>
    <alternativeName>
        <fullName evidence="11">UDP-MurNAc-L-Ala-D-Glu:meso-diaminopimelate ligase</fullName>
    </alternativeName>
    <alternativeName>
        <fullName evidence="11">UDP-MurNAc-tripeptide synthetase</fullName>
    </alternativeName>
    <alternativeName>
        <fullName evidence="11">UDP-N-acetylmuramyl-tripeptide synthetase</fullName>
    </alternativeName>
</protein>
<keyword evidence="8 11" id="KW-0573">Peptidoglycan synthesis</keyword>
<dbReference type="STRING" id="671143.DAMO_2304"/>
<comment type="catalytic activity">
    <reaction evidence="11">
        <text>UDP-N-acetyl-alpha-D-muramoyl-L-alanyl-D-glutamate + meso-2,6-diaminopimelate + ATP = UDP-N-acetyl-alpha-D-muramoyl-L-alanyl-gamma-D-glutamyl-meso-2,6-diaminopimelate + ADP + phosphate + H(+)</text>
        <dbReference type="Rhea" id="RHEA:23676"/>
        <dbReference type="ChEBI" id="CHEBI:15378"/>
        <dbReference type="ChEBI" id="CHEBI:30616"/>
        <dbReference type="ChEBI" id="CHEBI:43474"/>
        <dbReference type="ChEBI" id="CHEBI:57791"/>
        <dbReference type="ChEBI" id="CHEBI:83900"/>
        <dbReference type="ChEBI" id="CHEBI:83905"/>
        <dbReference type="ChEBI" id="CHEBI:456216"/>
        <dbReference type="EC" id="6.3.2.13"/>
    </reaction>
</comment>
<dbReference type="SUPFAM" id="SSF53244">
    <property type="entry name" value="MurD-like peptide ligases, peptide-binding domain"/>
    <property type="match status" value="1"/>
</dbReference>
<evidence type="ECO:0000259" key="14">
    <source>
        <dbReference type="Pfam" id="PF02875"/>
    </source>
</evidence>
<proteinExistence type="inferred from homology"/>
<accession>D5MI61</accession>
<reference evidence="16 17" key="1">
    <citation type="journal article" date="2010" name="Nature">
        <title>Nitrite-driven anaerobic methane oxidation by oxygenic bacteria.</title>
        <authorList>
            <person name="Ettwig K.F."/>
            <person name="Butler M.K."/>
            <person name="Le Paslier D."/>
            <person name="Pelletier E."/>
            <person name="Mangenot S."/>
            <person name="Kuypers M.M.M."/>
            <person name="Schreiber F."/>
            <person name="Dutilh B.E."/>
            <person name="Zedelius J."/>
            <person name="de Beer D."/>
            <person name="Gloerich J."/>
            <person name="Wessels H.J.C.T."/>
            <person name="van Allen T."/>
            <person name="Luesken F."/>
            <person name="Wu M."/>
            <person name="van de Pas-Schoonen K.T."/>
            <person name="Op den Camp H.J.M."/>
            <person name="Janssen-Megens E.M."/>
            <person name="Francoijs K-J."/>
            <person name="Stunnenberg H."/>
            <person name="Weissenbach J."/>
            <person name="Jetten M.S.M."/>
            <person name="Strous M."/>
        </authorList>
    </citation>
    <scope>NUCLEOTIDE SEQUENCE [LARGE SCALE GENOMIC DNA]</scope>
</reference>
<dbReference type="SUPFAM" id="SSF53623">
    <property type="entry name" value="MurD-like peptide ligases, catalytic domain"/>
    <property type="match status" value="1"/>
</dbReference>
<dbReference type="Gene3D" id="3.40.1390.10">
    <property type="entry name" value="MurE/MurF, N-terminal domain"/>
    <property type="match status" value="1"/>
</dbReference>
<keyword evidence="10 11" id="KW-0961">Cell wall biogenesis/degradation</keyword>
<evidence type="ECO:0000256" key="11">
    <source>
        <dbReference type="HAMAP-Rule" id="MF_00208"/>
    </source>
</evidence>
<organism evidence="16 17">
    <name type="scientific">Methylomirabilis oxygeniifera</name>
    <dbReference type="NCBI Taxonomy" id="671143"/>
    <lineage>
        <taxon>Bacteria</taxon>
        <taxon>Candidatus Methylomirabilota</taxon>
        <taxon>Candidatus Methylomirabilia</taxon>
        <taxon>Candidatus Methylomirabilales</taxon>
        <taxon>Candidatus Methylomirabilaceae</taxon>
        <taxon>Candidatus Methylomirabilis</taxon>
    </lineage>
</organism>
<dbReference type="GO" id="GO:0005737">
    <property type="term" value="C:cytoplasm"/>
    <property type="evidence" value="ECO:0007669"/>
    <property type="project" value="UniProtKB-SubCell"/>
</dbReference>
<dbReference type="PATRIC" id="fig|671143.5.peg.2029"/>
<comment type="PTM">
    <text evidence="11">Carboxylation is probably crucial for Mg(2+) binding and, consequently, for the gamma-phosphate positioning of ATP.</text>
</comment>
<dbReference type="InterPro" id="IPR036565">
    <property type="entry name" value="Mur-like_cat_sf"/>
</dbReference>
<keyword evidence="4 11" id="KW-0132">Cell division</keyword>
<dbReference type="InterPro" id="IPR018109">
    <property type="entry name" value="Folylpolyglutamate_synth_CS"/>
</dbReference>
<dbReference type="EMBL" id="FP565575">
    <property type="protein sequence ID" value="CBE69354.1"/>
    <property type="molecule type" value="Genomic_DNA"/>
</dbReference>
<evidence type="ECO:0000256" key="6">
    <source>
        <dbReference type="ARBA" id="ARBA00022840"/>
    </source>
</evidence>
<dbReference type="EC" id="6.3.2.13" evidence="11"/>
<feature type="binding site" evidence="11">
    <location>
        <position position="471"/>
    </location>
    <ligand>
        <name>meso-2,6-diaminopimelate</name>
        <dbReference type="ChEBI" id="CHEBI:57791"/>
    </ligand>
</feature>
<dbReference type="InterPro" id="IPR036615">
    <property type="entry name" value="Mur_ligase_C_dom_sf"/>
</dbReference>
<evidence type="ECO:0000256" key="8">
    <source>
        <dbReference type="ARBA" id="ARBA00022984"/>
    </source>
</evidence>
<feature type="binding site" evidence="11">
    <location>
        <begin position="155"/>
        <end position="156"/>
    </location>
    <ligand>
        <name>UDP-N-acetyl-alpha-D-muramoyl-L-alanyl-D-glutamate</name>
        <dbReference type="ChEBI" id="CHEBI:83900"/>
    </ligand>
</feature>
<gene>
    <name evidence="11 16" type="primary">murE</name>
    <name evidence="16" type="ORF">DAMO_2304</name>
</gene>
<dbReference type="PROSITE" id="PS01011">
    <property type="entry name" value="FOLYLPOLYGLU_SYNT_1"/>
    <property type="match status" value="1"/>
</dbReference>
<dbReference type="NCBIfam" id="NF001126">
    <property type="entry name" value="PRK00139.1-4"/>
    <property type="match status" value="1"/>
</dbReference>
<dbReference type="Proteomes" id="UP000006898">
    <property type="component" value="Chromosome"/>
</dbReference>
<dbReference type="eggNOG" id="COG0769">
    <property type="taxonomic scope" value="Bacteria"/>
</dbReference>
<evidence type="ECO:0000256" key="1">
    <source>
        <dbReference type="ARBA" id="ARBA00005898"/>
    </source>
</evidence>
<evidence type="ECO:0000256" key="10">
    <source>
        <dbReference type="ARBA" id="ARBA00023316"/>
    </source>
</evidence>
<evidence type="ECO:0000256" key="5">
    <source>
        <dbReference type="ARBA" id="ARBA00022741"/>
    </source>
</evidence>
<dbReference type="GO" id="GO:0005524">
    <property type="term" value="F:ATP binding"/>
    <property type="evidence" value="ECO:0007669"/>
    <property type="project" value="UniProtKB-UniRule"/>
</dbReference>
<dbReference type="InterPro" id="IPR005761">
    <property type="entry name" value="UDP-N-AcMur-Glu-dNH2Pim_ligase"/>
</dbReference>
<feature type="binding site" evidence="11">
    <location>
        <position position="467"/>
    </location>
    <ligand>
        <name>meso-2,6-diaminopimelate</name>
        <dbReference type="ChEBI" id="CHEBI:57791"/>
    </ligand>
</feature>
<feature type="domain" description="Mur ligase central" evidence="15">
    <location>
        <begin position="111"/>
        <end position="316"/>
    </location>
</feature>
<dbReference type="PANTHER" id="PTHR23135">
    <property type="entry name" value="MUR LIGASE FAMILY MEMBER"/>
    <property type="match status" value="1"/>
</dbReference>
<dbReference type="SUPFAM" id="SSF63418">
    <property type="entry name" value="MurE/MurF N-terminal domain"/>
    <property type="match status" value="1"/>
</dbReference>
<keyword evidence="3 11" id="KW-0436">Ligase</keyword>
<dbReference type="GO" id="GO:0051301">
    <property type="term" value="P:cell division"/>
    <property type="evidence" value="ECO:0007669"/>
    <property type="project" value="UniProtKB-KW"/>
</dbReference>
<feature type="binding site" evidence="11">
    <location>
        <position position="182"/>
    </location>
    <ligand>
        <name>UDP-N-acetyl-alpha-D-muramoyl-L-alanyl-D-glutamate</name>
        <dbReference type="ChEBI" id="CHEBI:83900"/>
    </ligand>
</feature>
<evidence type="ECO:0000256" key="9">
    <source>
        <dbReference type="ARBA" id="ARBA00023306"/>
    </source>
</evidence>
<evidence type="ECO:0000313" key="16">
    <source>
        <dbReference type="EMBL" id="CBE69354.1"/>
    </source>
</evidence>
<feature type="binding site" evidence="11">
    <location>
        <begin position="113"/>
        <end position="119"/>
    </location>
    <ligand>
        <name>ATP</name>
        <dbReference type="ChEBI" id="CHEBI:30616"/>
    </ligand>
</feature>
<dbReference type="Pfam" id="PF08245">
    <property type="entry name" value="Mur_ligase_M"/>
    <property type="match status" value="1"/>
</dbReference>
<evidence type="ECO:0000259" key="15">
    <source>
        <dbReference type="Pfam" id="PF08245"/>
    </source>
</evidence>
<dbReference type="PANTHER" id="PTHR23135:SF4">
    <property type="entry name" value="UDP-N-ACETYLMURAMOYL-L-ALANYL-D-GLUTAMATE--2,6-DIAMINOPIMELATE LIGASE MURE HOMOLOG, CHLOROPLASTIC"/>
    <property type="match status" value="1"/>
</dbReference>
<feature type="short sequence motif" description="Meso-diaminopimelate recognition motif" evidence="11">
    <location>
        <begin position="412"/>
        <end position="415"/>
    </location>
</feature>
<keyword evidence="9 11" id="KW-0131">Cell cycle</keyword>
<evidence type="ECO:0000256" key="3">
    <source>
        <dbReference type="ARBA" id="ARBA00022598"/>
    </source>
</evidence>
<evidence type="ECO:0000256" key="7">
    <source>
        <dbReference type="ARBA" id="ARBA00022960"/>
    </source>
</evidence>
<dbReference type="GO" id="GO:0008360">
    <property type="term" value="P:regulation of cell shape"/>
    <property type="evidence" value="ECO:0007669"/>
    <property type="project" value="UniProtKB-KW"/>
</dbReference>
<dbReference type="Pfam" id="PF02875">
    <property type="entry name" value="Mur_ligase_C"/>
    <property type="match status" value="1"/>
</dbReference>
<dbReference type="NCBIfam" id="TIGR01085">
    <property type="entry name" value="murE"/>
    <property type="match status" value="1"/>
</dbReference>
<keyword evidence="6 11" id="KW-0067">ATP-binding</keyword>
<dbReference type="GO" id="GO:0071555">
    <property type="term" value="P:cell wall organization"/>
    <property type="evidence" value="ECO:0007669"/>
    <property type="project" value="UniProtKB-KW"/>
</dbReference>
<dbReference type="Pfam" id="PF01225">
    <property type="entry name" value="Mur_ligase"/>
    <property type="match status" value="1"/>
</dbReference>
<feature type="binding site" evidence="11">
    <location>
        <position position="388"/>
    </location>
    <ligand>
        <name>meso-2,6-diaminopimelate</name>
        <dbReference type="ChEBI" id="CHEBI:57791"/>
    </ligand>
</feature>
<dbReference type="InterPro" id="IPR013221">
    <property type="entry name" value="Mur_ligase_cen"/>
</dbReference>
<dbReference type="GO" id="GO:0008765">
    <property type="term" value="F:UDP-N-acetylmuramoylalanyl-D-glutamate-2,6-diaminopimelate ligase activity"/>
    <property type="evidence" value="ECO:0007669"/>
    <property type="project" value="UniProtKB-UniRule"/>
</dbReference>
<dbReference type="Gene3D" id="3.40.1190.10">
    <property type="entry name" value="Mur-like, catalytic domain"/>
    <property type="match status" value="1"/>
</dbReference>
<keyword evidence="7 11" id="KW-0133">Cell shape</keyword>
<feature type="binding site" evidence="11">
    <location>
        <begin position="412"/>
        <end position="415"/>
    </location>
    <ligand>
        <name>meso-2,6-diaminopimelate</name>
        <dbReference type="ChEBI" id="CHEBI:57791"/>
    </ligand>
</feature>
<evidence type="ECO:0000256" key="12">
    <source>
        <dbReference type="RuleBase" id="RU004135"/>
    </source>
</evidence>
<sequence length="504" mass="54765">MQLFDLINGTEHQVLRGSVDLEVHEIRYDSRQVKPGDLFVCIGGFRRDGHDFIQAAWAAGAVAALVERTDLTEAALQGGTVVKVANTRQSLAAVACRFYGHPSRSLSMVGVTGTNGKTTTTYLVESVLRCAGHQVGLIGTIGYRCNELELEAARTTPESCDLQALLERMARLRADSVVMEVSSHALALHRVDGCEFDVAVFTNLTQDHLDFHGTMEAYRSAKLSMFEGLGVGSTKTTEKAAVVNLDDPAADLFLGATRVRRYSYSVEGPADLSVADVKMGPDGIRCRLQTPWGTTAIRSPLLGRYNLSNILAAAATGLHLGADLSAVADGIAALHHVPGRCERVETGQAFSVMVDYAHTPDALRRVLRMARQCCPGRLIVLFGCGGERDRGKRPLMGEAALELADFTVITSDNPRGEDPHQIIEEIETGAKKVWGQGKGYVTILDRGMAIREALSLAGRGDMVVIAGKGHETYQILRDRTIPFDDRLVAREALHELGFRRKDRV</sequence>
<dbReference type="InterPro" id="IPR035911">
    <property type="entry name" value="MurE/MurF_N"/>
</dbReference>
<keyword evidence="5 11" id="KW-0547">Nucleotide-binding</keyword>
<evidence type="ECO:0000313" key="17">
    <source>
        <dbReference type="Proteomes" id="UP000006898"/>
    </source>
</evidence>
<dbReference type="InterPro" id="IPR004101">
    <property type="entry name" value="Mur_ligase_C"/>
</dbReference>